<dbReference type="CDD" id="cd17535">
    <property type="entry name" value="REC_NarL-like"/>
    <property type="match status" value="1"/>
</dbReference>
<gene>
    <name evidence="6" type="ORF">NLF92_08945</name>
</gene>
<feature type="modified residue" description="4-aspartylphosphate" evidence="3">
    <location>
        <position position="53"/>
    </location>
</feature>
<dbReference type="SUPFAM" id="SSF52172">
    <property type="entry name" value="CheY-like"/>
    <property type="match status" value="1"/>
</dbReference>
<keyword evidence="7" id="KW-1185">Reference proteome</keyword>
<feature type="domain" description="HTH luxR-type" evidence="4">
    <location>
        <begin position="136"/>
        <end position="201"/>
    </location>
</feature>
<evidence type="ECO:0000313" key="6">
    <source>
        <dbReference type="EMBL" id="MCP3429068.1"/>
    </source>
</evidence>
<dbReference type="InterPro" id="IPR016032">
    <property type="entry name" value="Sig_transdc_resp-reg_C-effctor"/>
</dbReference>
<dbReference type="GO" id="GO:0000160">
    <property type="term" value="P:phosphorelay signal transduction system"/>
    <property type="evidence" value="ECO:0007669"/>
    <property type="project" value="InterPro"/>
</dbReference>
<dbReference type="InterPro" id="IPR058245">
    <property type="entry name" value="NreC/VraR/RcsB-like_REC"/>
</dbReference>
<keyword evidence="1 3" id="KW-0597">Phosphoprotein</keyword>
<dbReference type="RefSeq" id="WP_254100996.1">
    <property type="nucleotide sequence ID" value="NZ_JANATA010000015.1"/>
</dbReference>
<dbReference type="InterPro" id="IPR051015">
    <property type="entry name" value="EvgA-like"/>
</dbReference>
<keyword evidence="2" id="KW-0238">DNA-binding</keyword>
<dbReference type="PROSITE" id="PS50110">
    <property type="entry name" value="RESPONSE_REGULATORY"/>
    <property type="match status" value="1"/>
</dbReference>
<evidence type="ECO:0000256" key="3">
    <source>
        <dbReference type="PROSITE-ProRule" id="PRU00169"/>
    </source>
</evidence>
<evidence type="ECO:0000259" key="5">
    <source>
        <dbReference type="PROSITE" id="PS50110"/>
    </source>
</evidence>
<protein>
    <submittedName>
        <fullName evidence="6">Response regulator transcription factor</fullName>
    </submittedName>
</protein>
<dbReference type="GO" id="GO:0003677">
    <property type="term" value="F:DNA binding"/>
    <property type="evidence" value="ECO:0007669"/>
    <property type="project" value="UniProtKB-KW"/>
</dbReference>
<accession>A0AA42BLP2</accession>
<dbReference type="PANTHER" id="PTHR45566:SF2">
    <property type="entry name" value="NARL SUBFAMILY"/>
    <property type="match status" value="1"/>
</dbReference>
<feature type="domain" description="Response regulatory" evidence="5">
    <location>
        <begin position="3"/>
        <end position="118"/>
    </location>
</feature>
<dbReference type="InterPro" id="IPR000792">
    <property type="entry name" value="Tscrpt_reg_LuxR_C"/>
</dbReference>
<organism evidence="6 7">
    <name type="scientific">Opacimonas viscosa</name>
    <dbReference type="NCBI Taxonomy" id="2961944"/>
    <lineage>
        <taxon>Bacteria</taxon>
        <taxon>Pseudomonadati</taxon>
        <taxon>Pseudomonadota</taxon>
        <taxon>Gammaproteobacteria</taxon>
        <taxon>Alteromonadales</taxon>
        <taxon>Alteromonadaceae</taxon>
        <taxon>Opacimonas</taxon>
    </lineage>
</organism>
<dbReference type="AlphaFoldDB" id="A0AA42BLP2"/>
<dbReference type="SMART" id="SM00421">
    <property type="entry name" value="HTH_LUXR"/>
    <property type="match status" value="1"/>
</dbReference>
<dbReference type="InterPro" id="IPR001789">
    <property type="entry name" value="Sig_transdc_resp-reg_receiver"/>
</dbReference>
<evidence type="ECO:0000256" key="2">
    <source>
        <dbReference type="ARBA" id="ARBA00023125"/>
    </source>
</evidence>
<dbReference type="CDD" id="cd06170">
    <property type="entry name" value="LuxR_C_like"/>
    <property type="match status" value="1"/>
</dbReference>
<dbReference type="GO" id="GO:0006355">
    <property type="term" value="P:regulation of DNA-templated transcription"/>
    <property type="evidence" value="ECO:0007669"/>
    <property type="project" value="InterPro"/>
</dbReference>
<sequence length="208" mass="22853">MMIIGIVDDHSIVSEGYQRLVEAHGIHIAFSARTLEVAHNALTEVNINCLILDISLPDGNGIEFIKTVLSAQPQCKILIASMYNKEPFISRAFTAGAHGYITKSEAADELIDALNTIYSGNTYVGKAVEYRQTSIDDYDLTSLTDREIYLLKSVAIGKSIKTIAKELDIMPKTVHAHRANLVSKLGVRENAELLKIALDAQLVDLNNI</sequence>
<comment type="caution">
    <text evidence="6">The sequence shown here is derived from an EMBL/GenBank/DDBJ whole genome shotgun (WGS) entry which is preliminary data.</text>
</comment>
<evidence type="ECO:0000313" key="7">
    <source>
        <dbReference type="Proteomes" id="UP001165413"/>
    </source>
</evidence>
<name>A0AA42BLP2_9ALTE</name>
<dbReference type="SUPFAM" id="SSF46894">
    <property type="entry name" value="C-terminal effector domain of the bipartite response regulators"/>
    <property type="match status" value="1"/>
</dbReference>
<reference evidence="6" key="1">
    <citation type="submission" date="2022-07" db="EMBL/GenBank/DDBJ databases">
        <title>Characterization of the Novel Bacterium Alteromonas immobilis LMIT006 and Alteromonas gregis LMIT007.</title>
        <authorList>
            <person name="Lin X."/>
        </authorList>
    </citation>
    <scope>NUCLEOTIDE SEQUENCE</scope>
    <source>
        <strain evidence="6">LMIT007</strain>
    </source>
</reference>
<dbReference type="PRINTS" id="PR00038">
    <property type="entry name" value="HTHLUXR"/>
</dbReference>
<dbReference type="Gene3D" id="3.40.50.2300">
    <property type="match status" value="1"/>
</dbReference>
<proteinExistence type="predicted"/>
<dbReference type="EMBL" id="JANATA010000015">
    <property type="protein sequence ID" value="MCP3429068.1"/>
    <property type="molecule type" value="Genomic_DNA"/>
</dbReference>
<evidence type="ECO:0000256" key="1">
    <source>
        <dbReference type="ARBA" id="ARBA00022553"/>
    </source>
</evidence>
<dbReference type="Pfam" id="PF00196">
    <property type="entry name" value="GerE"/>
    <property type="match status" value="1"/>
</dbReference>
<dbReference type="Pfam" id="PF00072">
    <property type="entry name" value="Response_reg"/>
    <property type="match status" value="1"/>
</dbReference>
<dbReference type="InterPro" id="IPR011006">
    <property type="entry name" value="CheY-like_superfamily"/>
</dbReference>
<dbReference type="Proteomes" id="UP001165413">
    <property type="component" value="Unassembled WGS sequence"/>
</dbReference>
<dbReference type="SMART" id="SM00448">
    <property type="entry name" value="REC"/>
    <property type="match status" value="1"/>
</dbReference>
<dbReference type="PROSITE" id="PS50043">
    <property type="entry name" value="HTH_LUXR_2"/>
    <property type="match status" value="1"/>
</dbReference>
<evidence type="ECO:0000259" key="4">
    <source>
        <dbReference type="PROSITE" id="PS50043"/>
    </source>
</evidence>
<dbReference type="PANTHER" id="PTHR45566">
    <property type="entry name" value="HTH-TYPE TRANSCRIPTIONAL REGULATOR YHJB-RELATED"/>
    <property type="match status" value="1"/>
</dbReference>